<name>A0A511YQM0_9FLAO</name>
<dbReference type="EMBL" id="BJYJ01000024">
    <property type="protein sequence ID" value="GEN77478.1"/>
    <property type="molecule type" value="Genomic_DNA"/>
</dbReference>
<organism evidence="2 3">
    <name type="scientific">Chryseobacterium hagamense</name>
    <dbReference type="NCBI Taxonomy" id="395935"/>
    <lineage>
        <taxon>Bacteria</taxon>
        <taxon>Pseudomonadati</taxon>
        <taxon>Bacteroidota</taxon>
        <taxon>Flavobacteriia</taxon>
        <taxon>Flavobacteriales</taxon>
        <taxon>Weeksellaceae</taxon>
        <taxon>Chryseobacterium group</taxon>
        <taxon>Chryseobacterium</taxon>
    </lineage>
</organism>
<protein>
    <submittedName>
        <fullName evidence="2">Uncharacterized protein</fullName>
    </submittedName>
</protein>
<evidence type="ECO:0000256" key="1">
    <source>
        <dbReference type="SAM" id="Coils"/>
    </source>
</evidence>
<reference evidence="2 3" key="1">
    <citation type="submission" date="2019-07" db="EMBL/GenBank/DDBJ databases">
        <title>Whole genome shotgun sequence of Chryseobacterium hagamense NBRC 105253.</title>
        <authorList>
            <person name="Hosoyama A."/>
            <person name="Uohara A."/>
            <person name="Ohji S."/>
            <person name="Ichikawa N."/>
        </authorList>
    </citation>
    <scope>NUCLEOTIDE SEQUENCE [LARGE SCALE GENOMIC DNA]</scope>
    <source>
        <strain evidence="2 3">NBRC 105253</strain>
    </source>
</reference>
<keyword evidence="1" id="KW-0175">Coiled coil</keyword>
<comment type="caution">
    <text evidence="2">The sequence shown here is derived from an EMBL/GenBank/DDBJ whole genome shotgun (WGS) entry which is preliminary data.</text>
</comment>
<dbReference type="Proteomes" id="UP000321863">
    <property type="component" value="Unassembled WGS sequence"/>
</dbReference>
<sequence length="1126" mass="133205">MGENVVNAPINTGGNSIVGNNNTINQFISGLEILVQEYKDQLTKISTLLSEFKPKTALSLLQELENRIIDKNIDQKDTLKAKILYLKGLCKSEIQTFTKENSAMDFVNAYNLNKSDNNFRDRACFEYLNLAEDEKAKTLADEILTIEEFNVSAWYVKCMLLDDLSEITNILPKTLKNNNDFNSSLIIRILKVEDIKSFENLKKYGLEYNFDINQFTELTYENKTKWIININLLLDKFFSEFPLRYISGNTFISERNPSIDNTLTLLEKYIFTLNTTELADSITVYEFYYYYLKYLLENKNEDFEQLESKYKNLSEVNWSLTVCMCQALNHKEKFTDSLSILDDYATRTNEHIAEYYIYKSVVLGILERYDEVEEMLMNYLELKQILDDTAVLNIFSTFLNIQKKNCNKELFQREHAEMMKMQYASEDLKKLVDATLKINFLEEKSEDVIQQLREIKSISFNLSECKSLVARNFEELGLRSEAIKYLETFIDKTKISDELRLYIHFLINQLYDKDDNERRYNELLELLRFWRENSDYVDEEFLRIEHNLYSNINDLDNLEIVDSLLYQYFPENELYLFHYILILEKKKVFDKISQISNNLKSHFEDEVSGVNICIILLRNKINVSKAFSLLYNLAQDKNNIKARKAYFTHSLIINDFFEKFEEVRIGNWVEYNIDNTTHKIQITKDEGLQGKFIGRKVGDTFIEITKMAGLNKNIQILDIYNDAVKLFKDISEEAHNPLNELGFESLNLPQKIEDFEEFLMSHFGARGSEEKKFRESQLNDYYNCRIGFLEITRSVFKDDFIQAYNHLTNDNKGQFTTVPSSLINNYTTEEYGLDISVILLFYFLEKEFGFKFIHKFKINYQTKEHVEKEILELKNSPVSTLSVNITLEKIERYIFPDDINDRRIEFLESVLKWMEDNCEVDMVIEKLEVYPKFTMETQDNSDFMKNFVDNFYMSSREKFRLISSDISLFVYKQNKNIYNNQLNPEQYLKTFYSDKCDETFYRQLLKWNYLGIDINLNVLKNEFFDLLGGKENYYSKAVENLQFSVCSNQQIIYICSKFLKEVYLIISMTIENKNRYALDLFASNFNLMPGEIVNLYESVLRSEFKLLGDYYDNVLSQFKLAKKLYS</sequence>
<feature type="coiled-coil region" evidence="1">
    <location>
        <begin position="431"/>
        <end position="458"/>
    </location>
</feature>
<dbReference type="OrthoDB" id="1408321at2"/>
<proteinExistence type="predicted"/>
<evidence type="ECO:0000313" key="2">
    <source>
        <dbReference type="EMBL" id="GEN77478.1"/>
    </source>
</evidence>
<dbReference type="RefSeq" id="WP_146943293.1">
    <property type="nucleotide sequence ID" value="NZ_BJYJ01000024.1"/>
</dbReference>
<gene>
    <name evidence="2" type="ORF">CHA01nite_32180</name>
</gene>
<keyword evidence="3" id="KW-1185">Reference proteome</keyword>
<accession>A0A511YQM0</accession>
<evidence type="ECO:0000313" key="3">
    <source>
        <dbReference type="Proteomes" id="UP000321863"/>
    </source>
</evidence>
<dbReference type="AlphaFoldDB" id="A0A511YQM0"/>